<keyword evidence="4" id="KW-1185">Reference proteome</keyword>
<evidence type="ECO:0000313" key="3">
    <source>
        <dbReference type="EMBL" id="MFC7291920.1"/>
    </source>
</evidence>
<dbReference type="SUPFAM" id="SSF56935">
    <property type="entry name" value="Porins"/>
    <property type="match status" value="1"/>
</dbReference>
<reference evidence="4" key="1">
    <citation type="journal article" date="2019" name="Int. J. Syst. Evol. Microbiol.">
        <title>The Global Catalogue of Microorganisms (GCM) 10K type strain sequencing project: providing services to taxonomists for standard genome sequencing and annotation.</title>
        <authorList>
            <consortium name="The Broad Institute Genomics Platform"/>
            <consortium name="The Broad Institute Genome Sequencing Center for Infectious Disease"/>
            <person name="Wu L."/>
            <person name="Ma J."/>
        </authorList>
    </citation>
    <scope>NUCLEOTIDE SEQUENCE [LARGE SCALE GENOMIC DNA]</scope>
    <source>
        <strain evidence="4">CCUG 51308</strain>
    </source>
</reference>
<evidence type="ECO:0000256" key="1">
    <source>
        <dbReference type="ARBA" id="ARBA00022729"/>
    </source>
</evidence>
<evidence type="ECO:0000313" key="4">
    <source>
        <dbReference type="Proteomes" id="UP001596492"/>
    </source>
</evidence>
<dbReference type="EMBL" id="JBHTBR010000005">
    <property type="protein sequence ID" value="MFC7291920.1"/>
    <property type="molecule type" value="Genomic_DNA"/>
</dbReference>
<comment type="caution">
    <text evidence="3">The sequence shown here is derived from an EMBL/GenBank/DDBJ whole genome shotgun (WGS) entry which is preliminary data.</text>
</comment>
<gene>
    <name evidence="3" type="ORF">ACFQS8_09860</name>
</gene>
<keyword evidence="1 2" id="KW-0732">Signal</keyword>
<dbReference type="Proteomes" id="UP001596492">
    <property type="component" value="Unassembled WGS sequence"/>
</dbReference>
<dbReference type="InterPro" id="IPR039426">
    <property type="entry name" value="TonB-dep_rcpt-like"/>
</dbReference>
<feature type="signal peptide" evidence="2">
    <location>
        <begin position="1"/>
        <end position="22"/>
    </location>
</feature>
<feature type="chain" id="PRO_5045339080" evidence="2">
    <location>
        <begin position="23"/>
        <end position="683"/>
    </location>
</feature>
<name>A0ABW2IM35_9PROT</name>
<keyword evidence="3" id="KW-0675">Receptor</keyword>
<protein>
    <submittedName>
        <fullName evidence="3">TonB-dependent receptor plug domain-containing protein</fullName>
    </submittedName>
</protein>
<accession>A0ABW2IM35</accession>
<proteinExistence type="predicted"/>
<evidence type="ECO:0000256" key="2">
    <source>
        <dbReference type="SAM" id="SignalP"/>
    </source>
</evidence>
<dbReference type="RefSeq" id="WP_382167159.1">
    <property type="nucleotide sequence ID" value="NZ_JBHTBR010000005.1"/>
</dbReference>
<organism evidence="3 4">
    <name type="scientific">Hirschia litorea</name>
    <dbReference type="NCBI Taxonomy" id="1199156"/>
    <lineage>
        <taxon>Bacteria</taxon>
        <taxon>Pseudomonadati</taxon>
        <taxon>Pseudomonadota</taxon>
        <taxon>Alphaproteobacteria</taxon>
        <taxon>Hyphomonadales</taxon>
        <taxon>Hyphomonadaceae</taxon>
        <taxon>Hirschia</taxon>
    </lineage>
</organism>
<sequence length="683" mass="76667">MSKLIYSASLVALCLSTQNAFAQSPATVQDSTSTYQLSDFKQFSPRTAMDLIANIPGFNIVEADSKRGLGQAGGNVLINGKRISTKSNDLSDILSQIPAANVVQIIVQDASQFNIPGLSGIVANIETQASGFKTQWEWNPVFRNHRSPWLGAAKLTMTGQSGPFNFNISLENEVRRNNARGPETLRDRNSSIFETRDEYFHYNEDAPSISTYIGYENSAGSIGSLNINYEKEDWSFTEWSKRKPNNNSPYLHIFTESEQEWGAEINADYEFALAGGRMKLIGLHSVEDSPYYNQVHIATSDTEFENGRAYTNHAKEAESIIRGEYSWMVDNVKEWQISAETAFNSLESDSLEYVQATDSLAFNALADTASFDEVKEKRAELNITHGRPLTDQLKLQTSLGGEFSQITQTGSGQAEREFFRPKGFLNLSYVPQSDLTLSARLDRQVGQLDFGDFIASRDISEGNDNATNTDIVPEQSWKLSLEMTKQHGPYGSVSFSVFGEEVEDIVEQVPLDATNEAPGNLDSAQRFGAEISGTFNFAPLGIQGLKLDYQANANDSRLKDPLTGKTRRIGGQTMSYVELDLRYDIPNTNWAVSGYYERVRWAFDPRLNLNLRQYNDIPFTALTIEHKDFFGMQASLGVRNLSNQEESLFKEVYVDRRDGPVARTEYRIRRYEPYVIFSLKGEF</sequence>
<dbReference type="PANTHER" id="PTHR30069:SF29">
    <property type="entry name" value="HEMOGLOBIN AND HEMOGLOBIN-HAPTOGLOBIN-BINDING PROTEIN 1-RELATED"/>
    <property type="match status" value="1"/>
</dbReference>
<dbReference type="PANTHER" id="PTHR30069">
    <property type="entry name" value="TONB-DEPENDENT OUTER MEMBRANE RECEPTOR"/>
    <property type="match status" value="1"/>
</dbReference>